<dbReference type="Pfam" id="PF01251">
    <property type="entry name" value="Ribosomal_S7e"/>
    <property type="match status" value="1"/>
</dbReference>
<comment type="similarity">
    <text evidence="1 4">Belongs to the eukaryotic ribosomal protein eS7 family.</text>
</comment>
<evidence type="ECO:0000256" key="2">
    <source>
        <dbReference type="ARBA" id="ARBA00022980"/>
    </source>
</evidence>
<gene>
    <name evidence="6" type="primary">LOC117645721</name>
</gene>
<evidence type="ECO:0000313" key="6">
    <source>
        <dbReference type="RefSeq" id="XP_034241962.1"/>
    </source>
</evidence>
<evidence type="ECO:0000256" key="3">
    <source>
        <dbReference type="ARBA" id="ARBA00023274"/>
    </source>
</evidence>
<evidence type="ECO:0000256" key="1">
    <source>
        <dbReference type="ARBA" id="ARBA00007820"/>
    </source>
</evidence>
<dbReference type="GeneID" id="117645721"/>
<dbReference type="GO" id="GO:0032040">
    <property type="term" value="C:small-subunit processome"/>
    <property type="evidence" value="ECO:0007669"/>
    <property type="project" value="TreeGrafter"/>
</dbReference>
<evidence type="ECO:0000313" key="5">
    <source>
        <dbReference type="Proteomes" id="UP000515158"/>
    </source>
</evidence>
<dbReference type="GO" id="GO:0003735">
    <property type="term" value="F:structural constituent of ribosome"/>
    <property type="evidence" value="ECO:0007669"/>
    <property type="project" value="InterPro"/>
</dbReference>
<proteinExistence type="inferred from homology"/>
<keyword evidence="3 4" id="KW-0687">Ribonucleoprotein</keyword>
<dbReference type="GO" id="GO:0030686">
    <property type="term" value="C:90S preribosome"/>
    <property type="evidence" value="ECO:0007669"/>
    <property type="project" value="TreeGrafter"/>
</dbReference>
<dbReference type="InParanoid" id="A0A6P8Z5P2"/>
<reference evidence="6" key="1">
    <citation type="submission" date="2025-08" db="UniProtKB">
        <authorList>
            <consortium name="RefSeq"/>
        </authorList>
    </citation>
    <scope>IDENTIFICATION</scope>
    <source>
        <tissue evidence="6">Total insect</tissue>
    </source>
</reference>
<dbReference type="Proteomes" id="UP000515158">
    <property type="component" value="Unplaced"/>
</dbReference>
<dbReference type="InterPro" id="IPR047861">
    <property type="entry name" value="Ribosomal_eS7_CS"/>
</dbReference>
<dbReference type="GO" id="GO:0006412">
    <property type="term" value="P:translation"/>
    <property type="evidence" value="ECO:0007669"/>
    <property type="project" value="InterPro"/>
</dbReference>
<dbReference type="GO" id="GO:0006364">
    <property type="term" value="P:rRNA processing"/>
    <property type="evidence" value="ECO:0007669"/>
    <property type="project" value="TreeGrafter"/>
</dbReference>
<dbReference type="OrthoDB" id="1724687at2759"/>
<sequence>MMINGSNKKIVSNSLKSAKIFFPAYCKEVCLFGYCFGNYFVNSQPLSNLPTAIEALFSSKAVPVKLTGSSGSTFNGPFTHSHGKMIAAGAKILKPGGAEPDAFEVSISQALMELEMNSDLKAQLRELHITKAKEIELNGKKSIIIYVPIPQLKLFQKIQTRLVRELEKKFSGKHVVFVGERKILPKPTRKTRTQNKQKRPRSRTLTAVYDSILEDLVFPAEIVGKRIRVKLDGSQLIKVHLDKNQQTNIEHKVDTFASVYKKLTGREVSFEFPEPYL</sequence>
<dbReference type="RefSeq" id="XP_034241962.1">
    <property type="nucleotide sequence ID" value="XM_034386071.1"/>
</dbReference>
<name>A0A6P8Z5P2_THRPL</name>
<dbReference type="PANTHER" id="PTHR11278">
    <property type="entry name" value="40S RIBOSOMAL PROTEIN S7"/>
    <property type="match status" value="1"/>
</dbReference>
<dbReference type="KEGG" id="tpal:117645721"/>
<accession>A0A6P8Z5P2</accession>
<dbReference type="CTD" id="6201"/>
<dbReference type="GO" id="GO:0042274">
    <property type="term" value="P:ribosomal small subunit biogenesis"/>
    <property type="evidence" value="ECO:0007669"/>
    <property type="project" value="TreeGrafter"/>
</dbReference>
<evidence type="ECO:0000256" key="4">
    <source>
        <dbReference type="RuleBase" id="RU364105"/>
    </source>
</evidence>
<dbReference type="PANTHER" id="PTHR11278:SF0">
    <property type="entry name" value="SMALL RIBOSOMAL SUBUNIT PROTEIN ES7"/>
    <property type="match status" value="1"/>
</dbReference>
<dbReference type="AlphaFoldDB" id="A0A6P8Z5P2"/>
<organism evidence="6">
    <name type="scientific">Thrips palmi</name>
    <name type="common">Melon thrips</name>
    <dbReference type="NCBI Taxonomy" id="161013"/>
    <lineage>
        <taxon>Eukaryota</taxon>
        <taxon>Metazoa</taxon>
        <taxon>Ecdysozoa</taxon>
        <taxon>Arthropoda</taxon>
        <taxon>Hexapoda</taxon>
        <taxon>Insecta</taxon>
        <taxon>Pterygota</taxon>
        <taxon>Neoptera</taxon>
        <taxon>Paraneoptera</taxon>
        <taxon>Thysanoptera</taxon>
        <taxon>Terebrantia</taxon>
        <taxon>Thripoidea</taxon>
        <taxon>Thripidae</taxon>
        <taxon>Thrips</taxon>
    </lineage>
</organism>
<dbReference type="FunCoup" id="A0A6P8Z5P2">
    <property type="interactions" value="1752"/>
</dbReference>
<keyword evidence="5" id="KW-1185">Reference proteome</keyword>
<dbReference type="GO" id="GO:0022627">
    <property type="term" value="C:cytosolic small ribosomal subunit"/>
    <property type="evidence" value="ECO:0007669"/>
    <property type="project" value="TreeGrafter"/>
</dbReference>
<keyword evidence="2 4" id="KW-0689">Ribosomal protein</keyword>
<dbReference type="InterPro" id="IPR000554">
    <property type="entry name" value="Ribosomal_eS7"/>
</dbReference>
<dbReference type="PROSITE" id="PS00948">
    <property type="entry name" value="RIBOSOMAL_S7E"/>
    <property type="match status" value="1"/>
</dbReference>
<protein>
    <recommendedName>
        <fullName evidence="4">40S ribosomal protein S7</fullName>
    </recommendedName>
</protein>